<dbReference type="Pfam" id="PF00015">
    <property type="entry name" value="MCPsignal"/>
    <property type="match status" value="1"/>
</dbReference>
<dbReference type="GO" id="GO:0016020">
    <property type="term" value="C:membrane"/>
    <property type="evidence" value="ECO:0007669"/>
    <property type="project" value="InterPro"/>
</dbReference>
<evidence type="ECO:0000256" key="3">
    <source>
        <dbReference type="PROSITE-ProRule" id="PRU00284"/>
    </source>
</evidence>
<dbReference type="EMBL" id="FNAY01000001">
    <property type="protein sequence ID" value="SDE48617.1"/>
    <property type="molecule type" value="Genomic_DNA"/>
</dbReference>
<name>A0A1G7DAM7_RHOCA</name>
<evidence type="ECO:0000256" key="1">
    <source>
        <dbReference type="ARBA" id="ARBA00023224"/>
    </source>
</evidence>
<feature type="domain" description="Methyl-accepting transducer" evidence="4">
    <location>
        <begin position="1"/>
        <end position="83"/>
    </location>
</feature>
<dbReference type="PROSITE" id="PS50111">
    <property type="entry name" value="CHEMOTAXIS_TRANSDUC_2"/>
    <property type="match status" value="1"/>
</dbReference>
<accession>A0A1G7DAM7</accession>
<dbReference type="SUPFAM" id="SSF58104">
    <property type="entry name" value="Methyl-accepting chemotaxis protein (MCP) signaling domain"/>
    <property type="match status" value="1"/>
</dbReference>
<evidence type="ECO:0000313" key="6">
    <source>
        <dbReference type="Proteomes" id="UP000183812"/>
    </source>
</evidence>
<evidence type="ECO:0000256" key="2">
    <source>
        <dbReference type="ARBA" id="ARBA00029447"/>
    </source>
</evidence>
<dbReference type="PANTHER" id="PTHR32089:SF112">
    <property type="entry name" value="LYSOZYME-LIKE PROTEIN-RELATED"/>
    <property type="match status" value="1"/>
</dbReference>
<proteinExistence type="inferred from homology"/>
<comment type="similarity">
    <text evidence="2">Belongs to the methyl-accepting chemotaxis (MCP) protein family.</text>
</comment>
<keyword evidence="1 3" id="KW-0807">Transducer</keyword>
<dbReference type="OrthoDB" id="9765776at2"/>
<dbReference type="Gene3D" id="3.30.450.20">
    <property type="entry name" value="PAS domain"/>
    <property type="match status" value="1"/>
</dbReference>
<dbReference type="GO" id="GO:0007165">
    <property type="term" value="P:signal transduction"/>
    <property type="evidence" value="ECO:0007669"/>
    <property type="project" value="UniProtKB-KW"/>
</dbReference>
<dbReference type="InterPro" id="IPR004090">
    <property type="entry name" value="Chemotax_Me-accpt_rcpt"/>
</dbReference>
<evidence type="ECO:0000313" key="5">
    <source>
        <dbReference type="EMBL" id="SDE48617.1"/>
    </source>
</evidence>
<dbReference type="Proteomes" id="UP000183812">
    <property type="component" value="Unassembled WGS sequence"/>
</dbReference>
<dbReference type="RefSeq" id="WP_074552684.1">
    <property type="nucleotide sequence ID" value="NZ_CP119563.1"/>
</dbReference>
<dbReference type="PRINTS" id="PR00260">
    <property type="entry name" value="CHEMTRNSDUCR"/>
</dbReference>
<dbReference type="AlphaFoldDB" id="A0A1G7DAM7"/>
<dbReference type="GO" id="GO:0006935">
    <property type="term" value="P:chemotaxis"/>
    <property type="evidence" value="ECO:0007669"/>
    <property type="project" value="InterPro"/>
</dbReference>
<dbReference type="PANTHER" id="PTHR32089">
    <property type="entry name" value="METHYL-ACCEPTING CHEMOTAXIS PROTEIN MCPB"/>
    <property type="match status" value="1"/>
</dbReference>
<evidence type="ECO:0000259" key="4">
    <source>
        <dbReference type="PROSITE" id="PS50111"/>
    </source>
</evidence>
<dbReference type="Gene3D" id="1.10.287.950">
    <property type="entry name" value="Methyl-accepting chemotaxis protein"/>
    <property type="match status" value="1"/>
</dbReference>
<reference evidence="5 6" key="1">
    <citation type="submission" date="2016-10" db="EMBL/GenBank/DDBJ databases">
        <authorList>
            <person name="de Groot N.N."/>
        </authorList>
    </citation>
    <scope>NUCLEOTIDE SEQUENCE [LARGE SCALE GENOMIC DNA]</scope>
    <source>
        <strain evidence="6">DSM 938 / 37b4</strain>
    </source>
</reference>
<sequence length="339" mass="36268">MPPAPTLASIASETRDASEITGVTVDRIAQITKQMNVLGLNARIEAARVGQQGAGFALVAEEVRKVSGQIGEIANQLGETLKARLSGLEQMVSQLSIAATGTRLVDCAFTAVDLIDRNLYERSCDVRWWATDADLIAAAQHQDRDRLRRAGQRLGVILDAYTVYSDIWLVAPDGRVLANGRPGRYPVTGAQVSDAHWFSPAMAVHDGDGFVAGDVEISAHLGGRATMAWATPVRMGGARTGAVIGLLVTQFDWAPQAEAVLKSLRFCDADGEMRGYLVDATGRVLAARGPGAERVTQLALPADQAKGWCAQGGGLIGFHRTEGFETWTGKGWFGVVERR</sequence>
<dbReference type="InterPro" id="IPR004089">
    <property type="entry name" value="MCPsignal_dom"/>
</dbReference>
<gene>
    <name evidence="5" type="ORF">SAMN04244550_00537</name>
</gene>
<dbReference type="GO" id="GO:0004888">
    <property type="term" value="F:transmembrane signaling receptor activity"/>
    <property type="evidence" value="ECO:0007669"/>
    <property type="project" value="InterPro"/>
</dbReference>
<organism evidence="5 6">
    <name type="scientific">Rhodobacter capsulatus</name>
    <name type="common">Rhodopseudomonas capsulata</name>
    <dbReference type="NCBI Taxonomy" id="1061"/>
    <lineage>
        <taxon>Bacteria</taxon>
        <taxon>Pseudomonadati</taxon>
        <taxon>Pseudomonadota</taxon>
        <taxon>Alphaproteobacteria</taxon>
        <taxon>Rhodobacterales</taxon>
        <taxon>Rhodobacter group</taxon>
        <taxon>Rhodobacter</taxon>
    </lineage>
</organism>
<protein>
    <submittedName>
        <fullName evidence="5">Methyl-accepting chemotaxis protein (MCP) signalling domain-containing protein</fullName>
    </submittedName>
</protein>